<accession>A0A0L0CME8</accession>
<name>A0A0L0CME8_LUCCU</name>
<reference evidence="1 2" key="1">
    <citation type="journal article" date="2015" name="Nat. Commun.">
        <title>Lucilia cuprina genome unlocks parasitic fly biology to underpin future interventions.</title>
        <authorList>
            <person name="Anstead C.A."/>
            <person name="Korhonen P.K."/>
            <person name="Young N.D."/>
            <person name="Hall R.S."/>
            <person name="Jex A.R."/>
            <person name="Murali S.C."/>
            <person name="Hughes D.S."/>
            <person name="Lee S.F."/>
            <person name="Perry T."/>
            <person name="Stroehlein A.J."/>
            <person name="Ansell B.R."/>
            <person name="Breugelmans B."/>
            <person name="Hofmann A."/>
            <person name="Qu J."/>
            <person name="Dugan S."/>
            <person name="Lee S.L."/>
            <person name="Chao H."/>
            <person name="Dinh H."/>
            <person name="Han Y."/>
            <person name="Doddapaneni H.V."/>
            <person name="Worley K.C."/>
            <person name="Muzny D.M."/>
            <person name="Ioannidis P."/>
            <person name="Waterhouse R.M."/>
            <person name="Zdobnov E.M."/>
            <person name="James P.J."/>
            <person name="Bagnall N.H."/>
            <person name="Kotze A.C."/>
            <person name="Gibbs R.A."/>
            <person name="Richards S."/>
            <person name="Batterham P."/>
            <person name="Gasser R.B."/>
        </authorList>
    </citation>
    <scope>NUCLEOTIDE SEQUENCE [LARGE SCALE GENOMIC DNA]</scope>
    <source>
        <strain evidence="1 2">LS</strain>
        <tissue evidence="1">Full body</tissue>
    </source>
</reference>
<dbReference type="AlphaFoldDB" id="A0A0L0CME8"/>
<sequence length="201" mass="22522">MVSSRFTTFRFSAKSDLSINSLNSCDPPAAAGVLIHSLRIFSICIIPWAASLSRSCFSCTSLRSISISTLVSINCFMSVSSEERRNFKLKFSLRKVAICSSNSRTERPWAAGEGNFQNKECIYCEFIILDSSAQVKVQKVSKLEIPPNFSSYFDFLQKPTPTFETLIILWDINVKIDPKDSDDLFLMSGPKHASSSQQVNY</sequence>
<proteinExistence type="predicted"/>
<evidence type="ECO:0000313" key="2">
    <source>
        <dbReference type="Proteomes" id="UP000037069"/>
    </source>
</evidence>
<comment type="caution">
    <text evidence="1">The sequence shown here is derived from an EMBL/GenBank/DDBJ whole genome shotgun (WGS) entry which is preliminary data.</text>
</comment>
<protein>
    <submittedName>
        <fullName evidence="1">Uncharacterized protein</fullName>
    </submittedName>
</protein>
<keyword evidence="2" id="KW-1185">Reference proteome</keyword>
<dbReference type="Proteomes" id="UP000037069">
    <property type="component" value="Unassembled WGS sequence"/>
</dbReference>
<evidence type="ECO:0000313" key="1">
    <source>
        <dbReference type="EMBL" id="KNC33382.1"/>
    </source>
</evidence>
<gene>
    <name evidence="1" type="ORF">FF38_09837</name>
</gene>
<dbReference type="EMBL" id="JRES01000195">
    <property type="protein sequence ID" value="KNC33382.1"/>
    <property type="molecule type" value="Genomic_DNA"/>
</dbReference>
<organism evidence="1 2">
    <name type="scientific">Lucilia cuprina</name>
    <name type="common">Green bottle fly</name>
    <name type="synonym">Australian sheep blowfly</name>
    <dbReference type="NCBI Taxonomy" id="7375"/>
    <lineage>
        <taxon>Eukaryota</taxon>
        <taxon>Metazoa</taxon>
        <taxon>Ecdysozoa</taxon>
        <taxon>Arthropoda</taxon>
        <taxon>Hexapoda</taxon>
        <taxon>Insecta</taxon>
        <taxon>Pterygota</taxon>
        <taxon>Neoptera</taxon>
        <taxon>Endopterygota</taxon>
        <taxon>Diptera</taxon>
        <taxon>Brachycera</taxon>
        <taxon>Muscomorpha</taxon>
        <taxon>Oestroidea</taxon>
        <taxon>Calliphoridae</taxon>
        <taxon>Luciliinae</taxon>
        <taxon>Lucilia</taxon>
    </lineage>
</organism>